<dbReference type="InterPro" id="IPR018181">
    <property type="entry name" value="Heat_shock_70_CS"/>
</dbReference>
<accession>A0A9N8VNR0</accession>
<dbReference type="Gene3D" id="3.30.30.30">
    <property type="match status" value="1"/>
</dbReference>
<dbReference type="GO" id="GO:0140662">
    <property type="term" value="F:ATP-dependent protein folding chaperone"/>
    <property type="evidence" value="ECO:0007669"/>
    <property type="project" value="InterPro"/>
</dbReference>
<evidence type="ECO:0000313" key="5">
    <source>
        <dbReference type="Proteomes" id="UP000789570"/>
    </source>
</evidence>
<dbReference type="InterPro" id="IPR013126">
    <property type="entry name" value="Hsp_70_fam"/>
</dbReference>
<dbReference type="SUPFAM" id="SSF54236">
    <property type="entry name" value="Ubiquitin-like"/>
    <property type="match status" value="1"/>
</dbReference>
<name>A0A9N8VNR0_9GLOM</name>
<comment type="similarity">
    <text evidence="1">Belongs to the heat shock protein 70 family.</text>
</comment>
<proteinExistence type="inferred from homology"/>
<dbReference type="EMBL" id="CAJVPQ010000195">
    <property type="protein sequence ID" value="CAG8455780.1"/>
    <property type="molecule type" value="Genomic_DNA"/>
</dbReference>
<dbReference type="SUPFAM" id="SSF100920">
    <property type="entry name" value="Heat shock protein 70kD (HSP70), peptide-binding domain"/>
    <property type="match status" value="1"/>
</dbReference>
<sequence>MSHRNPANQIYFRVKRHKTTIFLQAKITDKILTLKKNIIKVLGDSEKRDPKKLQLLISTDDSESQLSYSILDKDEDTVNQLGLKDEQILFLCFWDDNLVPFIIMPSAMGSKPVIIGLRIGQSYSSIAIINKDERADCIANEDGERQIPTMVAFSGDEELTGTQAKVQLLSNSKNTITQFRNFIGKSYEECKSIASTGTAKLVDKDGQAAYQVEFKEEETIVTAQEACTKFIASLRESAENFLGQSVMGAVLAIPTYFDEEQKNSLRIATEKAGLRVMQLINEPSAAALAYEIGNVVISGQNPITTNKYNDRIDVIVDLGSDSLDVSVMSVRSGMYTILGTTHDPDLGGAAFDELLAKHFANEFKRKTKIDVMDNKRSLVKLRNAVEITKKTLSSSSTSTCSVESLAEGIDFHGTINRTRFEIMANKLFSRTLEIISEALKNNDLEPQSIDEVILVGGASRIPKLQSKIRDMFANSSTLIRQDFEPDEVVAYGCAFQGSLISTFADQLINDSFDTSITLVPHLLKSIGILNAKKEFITLIPENTPLPVRRNFTFSNYLENQKEIYIAIWEDKLLAEMVLKDLPEKKVNELKVHITIEVDMNSKCFITATEFISDKKLEIEIDGNTK</sequence>
<dbReference type="PROSITE" id="PS01036">
    <property type="entry name" value="HSP70_3"/>
    <property type="match status" value="1"/>
</dbReference>
<dbReference type="Proteomes" id="UP000789570">
    <property type="component" value="Unassembled WGS sequence"/>
</dbReference>
<comment type="caution">
    <text evidence="4">The sequence shown here is derived from an EMBL/GenBank/DDBJ whole genome shotgun (WGS) entry which is preliminary data.</text>
</comment>
<dbReference type="FunFam" id="3.90.640.10:FF:000010">
    <property type="entry name" value="heat shock 70 kDa protein 14"/>
    <property type="match status" value="1"/>
</dbReference>
<dbReference type="PANTHER" id="PTHR45639:SF32">
    <property type="entry name" value="HEAT SHOCK PROTEIN PDR13"/>
    <property type="match status" value="1"/>
</dbReference>
<dbReference type="PRINTS" id="PR00301">
    <property type="entry name" value="HEATSHOCK70"/>
</dbReference>
<keyword evidence="3" id="KW-0067">ATP-binding</keyword>
<evidence type="ECO:0000256" key="3">
    <source>
        <dbReference type="ARBA" id="ARBA00022840"/>
    </source>
</evidence>
<dbReference type="InterPro" id="IPR029047">
    <property type="entry name" value="HSP70_peptide-bd_sf"/>
</dbReference>
<dbReference type="PANTHER" id="PTHR45639">
    <property type="entry name" value="HSC70CB, ISOFORM G-RELATED"/>
    <property type="match status" value="1"/>
</dbReference>
<dbReference type="Gene3D" id="3.10.20.90">
    <property type="entry name" value="Phosphatidylinositol 3-kinase Catalytic Subunit, Chain A, domain 1"/>
    <property type="match status" value="1"/>
</dbReference>
<dbReference type="AlphaFoldDB" id="A0A9N8VNR0"/>
<dbReference type="Gene3D" id="3.30.420.40">
    <property type="match status" value="2"/>
</dbReference>
<dbReference type="Gene3D" id="3.90.640.10">
    <property type="entry name" value="Actin, Chain A, domain 4"/>
    <property type="match status" value="1"/>
</dbReference>
<reference evidence="4" key="1">
    <citation type="submission" date="2021-06" db="EMBL/GenBank/DDBJ databases">
        <authorList>
            <person name="Kallberg Y."/>
            <person name="Tangrot J."/>
            <person name="Rosling A."/>
        </authorList>
    </citation>
    <scope>NUCLEOTIDE SEQUENCE</scope>
    <source>
        <strain evidence="4">UK204</strain>
    </source>
</reference>
<keyword evidence="5" id="KW-1185">Reference proteome</keyword>
<keyword evidence="2" id="KW-0547">Nucleotide-binding</keyword>
<organism evidence="4 5">
    <name type="scientific">Funneliformis caledonium</name>
    <dbReference type="NCBI Taxonomy" id="1117310"/>
    <lineage>
        <taxon>Eukaryota</taxon>
        <taxon>Fungi</taxon>
        <taxon>Fungi incertae sedis</taxon>
        <taxon>Mucoromycota</taxon>
        <taxon>Glomeromycotina</taxon>
        <taxon>Glomeromycetes</taxon>
        <taxon>Glomerales</taxon>
        <taxon>Glomeraceae</taxon>
        <taxon>Funneliformis</taxon>
    </lineage>
</organism>
<dbReference type="OrthoDB" id="29851at2759"/>
<evidence type="ECO:0000256" key="2">
    <source>
        <dbReference type="ARBA" id="ARBA00022741"/>
    </source>
</evidence>
<dbReference type="Gene3D" id="2.60.34.10">
    <property type="entry name" value="Substrate Binding Domain Of DNAk, Chain A, domain 1"/>
    <property type="match status" value="1"/>
</dbReference>
<dbReference type="GO" id="GO:0005829">
    <property type="term" value="C:cytosol"/>
    <property type="evidence" value="ECO:0007669"/>
    <property type="project" value="TreeGrafter"/>
</dbReference>
<dbReference type="InterPro" id="IPR043129">
    <property type="entry name" value="ATPase_NBD"/>
</dbReference>
<protein>
    <submittedName>
        <fullName evidence="4">4888_t:CDS:1</fullName>
    </submittedName>
</protein>
<dbReference type="GO" id="GO:0005634">
    <property type="term" value="C:nucleus"/>
    <property type="evidence" value="ECO:0007669"/>
    <property type="project" value="TreeGrafter"/>
</dbReference>
<evidence type="ECO:0000313" key="4">
    <source>
        <dbReference type="EMBL" id="CAG8455780.1"/>
    </source>
</evidence>
<dbReference type="GO" id="GO:0005524">
    <property type="term" value="F:ATP binding"/>
    <property type="evidence" value="ECO:0007669"/>
    <property type="project" value="UniProtKB-KW"/>
</dbReference>
<dbReference type="Pfam" id="PF00012">
    <property type="entry name" value="HSP70"/>
    <property type="match status" value="1"/>
</dbReference>
<evidence type="ECO:0000256" key="1">
    <source>
        <dbReference type="ARBA" id="ARBA00007381"/>
    </source>
</evidence>
<dbReference type="SUPFAM" id="SSF53067">
    <property type="entry name" value="Actin-like ATPase domain"/>
    <property type="match status" value="2"/>
</dbReference>
<dbReference type="InterPro" id="IPR029071">
    <property type="entry name" value="Ubiquitin-like_domsf"/>
</dbReference>
<gene>
    <name evidence="4" type="ORF">FCALED_LOCUS1487</name>
</gene>